<evidence type="ECO:0000256" key="1">
    <source>
        <dbReference type="SAM" id="Phobius"/>
    </source>
</evidence>
<sequence>MIARPDVRRALWESFGGISRKQRAVWFTNQGFNALGFLGQLYAISLPGVSVAVVTALLGVQYSFVLIFATLLSLRIPTLLHEKVSSNTIIQKILAIGLIALGLYLVS</sequence>
<feature type="transmembrane region" description="Helical" evidence="1">
    <location>
        <begin position="24"/>
        <end position="43"/>
    </location>
</feature>
<keyword evidence="1" id="KW-1133">Transmembrane helix</keyword>
<dbReference type="AlphaFoldDB" id="A0A1G2BNJ3"/>
<gene>
    <name evidence="2" type="ORF">A3B31_02560</name>
</gene>
<feature type="transmembrane region" description="Helical" evidence="1">
    <location>
        <begin position="84"/>
        <end position="106"/>
    </location>
</feature>
<accession>A0A1G2BNJ3</accession>
<keyword evidence="1" id="KW-0812">Transmembrane</keyword>
<evidence type="ECO:0000313" key="2">
    <source>
        <dbReference type="EMBL" id="OGY90702.1"/>
    </source>
</evidence>
<dbReference type="Proteomes" id="UP000177349">
    <property type="component" value="Unassembled WGS sequence"/>
</dbReference>
<reference evidence="2 3" key="1">
    <citation type="journal article" date="2016" name="Nat. Commun.">
        <title>Thousands of microbial genomes shed light on interconnected biogeochemical processes in an aquifer system.</title>
        <authorList>
            <person name="Anantharaman K."/>
            <person name="Brown C.T."/>
            <person name="Hug L.A."/>
            <person name="Sharon I."/>
            <person name="Castelle C.J."/>
            <person name="Probst A.J."/>
            <person name="Thomas B.C."/>
            <person name="Singh A."/>
            <person name="Wilkins M.J."/>
            <person name="Karaoz U."/>
            <person name="Brodie E.L."/>
            <person name="Williams K.H."/>
            <person name="Hubbard S.S."/>
            <person name="Banfield J.F."/>
        </authorList>
    </citation>
    <scope>NUCLEOTIDE SEQUENCE [LARGE SCALE GENOMIC DNA]</scope>
</reference>
<proteinExistence type="predicted"/>
<keyword evidence="1" id="KW-0472">Membrane</keyword>
<evidence type="ECO:0000313" key="3">
    <source>
        <dbReference type="Proteomes" id="UP000177349"/>
    </source>
</evidence>
<name>A0A1G2BNJ3_9BACT</name>
<organism evidence="2 3">
    <name type="scientific">Candidatus Komeilibacteria bacterium RIFCSPLOWO2_01_FULL_53_11</name>
    <dbReference type="NCBI Taxonomy" id="1798552"/>
    <lineage>
        <taxon>Bacteria</taxon>
        <taxon>Candidatus Komeiliibacteriota</taxon>
    </lineage>
</organism>
<protein>
    <submittedName>
        <fullName evidence="2">Uncharacterized protein</fullName>
    </submittedName>
</protein>
<comment type="caution">
    <text evidence="2">The sequence shown here is derived from an EMBL/GenBank/DDBJ whole genome shotgun (WGS) entry which is preliminary data.</text>
</comment>
<dbReference type="EMBL" id="MHKN01000059">
    <property type="protein sequence ID" value="OGY90702.1"/>
    <property type="molecule type" value="Genomic_DNA"/>
</dbReference>
<feature type="transmembrane region" description="Helical" evidence="1">
    <location>
        <begin position="49"/>
        <end position="72"/>
    </location>
</feature>